<evidence type="ECO:0000256" key="1">
    <source>
        <dbReference type="SAM" id="MobiDB-lite"/>
    </source>
</evidence>
<proteinExistence type="predicted"/>
<dbReference type="ExpressionAtlas" id="A0A178U8C1">
    <property type="expression patterns" value="differential"/>
</dbReference>
<feature type="region of interest" description="Disordered" evidence="1">
    <location>
        <begin position="482"/>
        <end position="502"/>
    </location>
</feature>
<gene>
    <name evidence="2" type="ORF">AXX17_ATUG00510</name>
</gene>
<comment type="caution">
    <text evidence="2">The sequence shown here is derived from an EMBL/GenBank/DDBJ whole genome shotgun (WGS) entry which is preliminary data.</text>
</comment>
<dbReference type="PANTHER" id="PTHR33067">
    <property type="entry name" value="RNA-DIRECTED DNA POLYMERASE-RELATED"/>
    <property type="match status" value="1"/>
</dbReference>
<protein>
    <submittedName>
        <fullName evidence="2">Uncharacterized protein</fullName>
    </submittedName>
</protein>
<feature type="region of interest" description="Disordered" evidence="1">
    <location>
        <begin position="555"/>
        <end position="594"/>
    </location>
</feature>
<dbReference type="Proteomes" id="UP000078284">
    <property type="component" value="Unassembled WGS sequence"/>
</dbReference>
<evidence type="ECO:0000313" key="2">
    <source>
        <dbReference type="EMBL" id="OAO89417.1"/>
    </source>
</evidence>
<feature type="compositionally biased region" description="Polar residues" evidence="1">
    <location>
        <begin position="555"/>
        <end position="576"/>
    </location>
</feature>
<organism evidence="2 3">
    <name type="scientific">Arabidopsis thaliana</name>
    <name type="common">Mouse-ear cress</name>
    <dbReference type="NCBI Taxonomy" id="3702"/>
    <lineage>
        <taxon>Eukaryota</taxon>
        <taxon>Viridiplantae</taxon>
        <taxon>Streptophyta</taxon>
        <taxon>Embryophyta</taxon>
        <taxon>Tracheophyta</taxon>
        <taxon>Spermatophyta</taxon>
        <taxon>Magnoliopsida</taxon>
        <taxon>eudicotyledons</taxon>
        <taxon>Gunneridae</taxon>
        <taxon>Pentapetalae</taxon>
        <taxon>rosids</taxon>
        <taxon>malvids</taxon>
        <taxon>Brassicales</taxon>
        <taxon>Brassicaceae</taxon>
        <taxon>Camelineae</taxon>
        <taxon>Arabidopsis</taxon>
    </lineage>
</organism>
<evidence type="ECO:0000313" key="3">
    <source>
        <dbReference type="Proteomes" id="UP000078284"/>
    </source>
</evidence>
<dbReference type="Gene3D" id="2.40.70.10">
    <property type="entry name" value="Acid Proteases"/>
    <property type="match status" value="1"/>
</dbReference>
<name>A0A178U8C1_ARATH</name>
<dbReference type="InterPro" id="IPR021109">
    <property type="entry name" value="Peptidase_aspartic_dom_sf"/>
</dbReference>
<accession>A0A178U8C1</accession>
<sequence length="601" mass="66763">MVKAATRPGGRVTDVGETPGCGRVLQEVQDDGARPQGQVYWFDQEATSWLKQVKAGSLKTWRNIKIALLNNFYDDAMALDAASNGNFITQYPADATALIENLACSNTKNVDFQRKKIAGAVSGNQMAEPKTESEEGVFYIDGRGYMKFGQPHDNFSVKRKIDNLSSHMKKLDVHVAQTTQSIKRQEGFLPGNPNANLRKSCNAIMIRDGDEVWEEVDTEQELEPYVKRLADNGISSDEAKLLTQDISAIMLPKAKKEKAQRVDIAEYIRTIQVRPLKSSQIQVASFLIALSPQAGMTNYRPTKITLLFADCSKRILEGILEDVPVKVGNSLIPTDFVVLDYNKEPKYHILGRAFLATAGARIDVKRGTVSLNICDLEMELGRDGTKLIRLISSMISTQDTPPQTAQNPQIEPPKTLLLAQLANGSCRATVSISLHEYRSTPVAAHTRSFYTPLIIGDLELLTSYLEEADLIMTNHSTQRSSRSFKISRDHSTTRSSRGHYHFTSPLDPVVECPRLHHQTATRSLHSTMRSSVFTSIIRQPLDLLTLPRGRVSPSHHSTAYSMTASEPSSFCTQPDTRAQGRKKTPAIHSTSHSTTWVEYSS</sequence>
<dbReference type="AlphaFoldDB" id="A0A178U8C1"/>
<reference evidence="3" key="1">
    <citation type="journal article" date="2016" name="Proc. Natl. Acad. Sci. U.S.A.">
        <title>Chromosome-level assembly of Arabidopsis thaliana Ler reveals the extent of translocation and inversion polymorphisms.</title>
        <authorList>
            <person name="Zapata L."/>
            <person name="Ding J."/>
            <person name="Willing E.M."/>
            <person name="Hartwig B."/>
            <person name="Bezdan D."/>
            <person name="Jiao W.B."/>
            <person name="Patel V."/>
            <person name="Velikkakam James G."/>
            <person name="Koornneef M."/>
            <person name="Ossowski S."/>
            <person name="Schneeberger K."/>
        </authorList>
    </citation>
    <scope>NUCLEOTIDE SEQUENCE [LARGE SCALE GENOMIC DNA]</scope>
    <source>
        <strain evidence="3">cv. Landsberg erecta</strain>
    </source>
</reference>
<dbReference type="EMBL" id="LUHQ01000008">
    <property type="protein sequence ID" value="OAO89417.1"/>
    <property type="molecule type" value="Genomic_DNA"/>
</dbReference>